<name>A0ACB6QQQ6_9PLEO</name>
<comment type="caution">
    <text evidence="1">The sequence shown here is derived from an EMBL/GenBank/DDBJ whole genome shotgun (WGS) entry which is preliminary data.</text>
</comment>
<proteinExistence type="predicted"/>
<gene>
    <name evidence="1" type="ORF">BDR25DRAFT_373062</name>
</gene>
<evidence type="ECO:0000313" key="2">
    <source>
        <dbReference type="Proteomes" id="UP000799755"/>
    </source>
</evidence>
<dbReference type="Proteomes" id="UP000799755">
    <property type="component" value="Unassembled WGS sequence"/>
</dbReference>
<protein>
    <submittedName>
        <fullName evidence="1">Uncharacterized protein</fullName>
    </submittedName>
</protein>
<keyword evidence="2" id="KW-1185">Reference proteome</keyword>
<reference evidence="1" key="1">
    <citation type="journal article" date="2020" name="Stud. Mycol.">
        <title>101 Dothideomycetes genomes: a test case for predicting lifestyles and emergence of pathogens.</title>
        <authorList>
            <person name="Haridas S."/>
            <person name="Albert R."/>
            <person name="Binder M."/>
            <person name="Bloem J."/>
            <person name="Labutti K."/>
            <person name="Salamov A."/>
            <person name="Andreopoulos B."/>
            <person name="Baker S."/>
            <person name="Barry K."/>
            <person name="Bills G."/>
            <person name="Bluhm B."/>
            <person name="Cannon C."/>
            <person name="Castanera R."/>
            <person name="Culley D."/>
            <person name="Daum C."/>
            <person name="Ezra D."/>
            <person name="Gonzalez J."/>
            <person name="Henrissat B."/>
            <person name="Kuo A."/>
            <person name="Liang C."/>
            <person name="Lipzen A."/>
            <person name="Lutzoni F."/>
            <person name="Magnuson J."/>
            <person name="Mondo S."/>
            <person name="Nolan M."/>
            <person name="Ohm R."/>
            <person name="Pangilinan J."/>
            <person name="Park H.-J."/>
            <person name="Ramirez L."/>
            <person name="Alfaro M."/>
            <person name="Sun H."/>
            <person name="Tritt A."/>
            <person name="Yoshinaga Y."/>
            <person name="Zwiers L.-H."/>
            <person name="Turgeon B."/>
            <person name="Goodwin S."/>
            <person name="Spatafora J."/>
            <person name="Crous P."/>
            <person name="Grigoriev I."/>
        </authorList>
    </citation>
    <scope>NUCLEOTIDE SEQUENCE</scope>
    <source>
        <strain evidence="1">ATCC 200398</strain>
    </source>
</reference>
<evidence type="ECO:0000313" key="1">
    <source>
        <dbReference type="EMBL" id="KAF2468501.1"/>
    </source>
</evidence>
<organism evidence="1 2">
    <name type="scientific">Lindgomyces ingoldianus</name>
    <dbReference type="NCBI Taxonomy" id="673940"/>
    <lineage>
        <taxon>Eukaryota</taxon>
        <taxon>Fungi</taxon>
        <taxon>Dikarya</taxon>
        <taxon>Ascomycota</taxon>
        <taxon>Pezizomycotina</taxon>
        <taxon>Dothideomycetes</taxon>
        <taxon>Pleosporomycetidae</taxon>
        <taxon>Pleosporales</taxon>
        <taxon>Lindgomycetaceae</taxon>
        <taxon>Lindgomyces</taxon>
    </lineage>
</organism>
<dbReference type="EMBL" id="MU003515">
    <property type="protein sequence ID" value="KAF2468501.1"/>
    <property type="molecule type" value="Genomic_DNA"/>
</dbReference>
<accession>A0ACB6QQQ6</accession>
<sequence>MRWHAVVMQRLLNGAKKVRPGPPTIMGNIKSGRNEPECVSRFRENGGDIVLVSVISRDAHANVDVCSFMLSVRVSFEAEVSIWRIDIENDRCAALSLDSSRGGKWNYSEQPAPRSGGHWTKFELLVLFGLGYRIEACQVEQRAEYWSSGCAARKDRTGVCPLWPWSDEVFRVVKIRRERDELLLVTVGMECLCPGSQQVGAVQQGGDLSGCSMSMYPGIKRVTGCILCADCARLGGRIPRVGPLTVTQSQLRGVVKAACPWIAGHHQQSTAARALARRLAAQVAGKSQGSQDKSTSSLAPCFPSPMAPLTHAQCCPWFAGSLDTQPL</sequence>